<dbReference type="GO" id="GO:0030971">
    <property type="term" value="F:receptor tyrosine kinase binding"/>
    <property type="evidence" value="ECO:0007669"/>
    <property type="project" value="TreeGrafter"/>
</dbReference>
<dbReference type="SUPFAM" id="SSF50044">
    <property type="entry name" value="SH3-domain"/>
    <property type="match status" value="1"/>
</dbReference>
<evidence type="ECO:0008006" key="11">
    <source>
        <dbReference type="Google" id="ProtNLM"/>
    </source>
</evidence>
<dbReference type="SMART" id="SM00252">
    <property type="entry name" value="SH2"/>
    <property type="match status" value="1"/>
</dbReference>
<evidence type="ECO:0000256" key="5">
    <source>
        <dbReference type="PROSITE-ProRule" id="PRU00191"/>
    </source>
</evidence>
<dbReference type="GO" id="GO:0016477">
    <property type="term" value="P:cell migration"/>
    <property type="evidence" value="ECO:0007669"/>
    <property type="project" value="TreeGrafter"/>
</dbReference>
<dbReference type="CDD" id="cd11759">
    <property type="entry name" value="SH3_CRK_C"/>
    <property type="match status" value="1"/>
</dbReference>
<dbReference type="GO" id="GO:0007167">
    <property type="term" value="P:enzyme-linked receptor protein signaling pathway"/>
    <property type="evidence" value="ECO:0007669"/>
    <property type="project" value="TreeGrafter"/>
</dbReference>
<keyword evidence="2 6" id="KW-0728">SH3 domain</keyword>
<dbReference type="GeneID" id="6506057"/>
<dbReference type="Pfam" id="PF00017">
    <property type="entry name" value="SH2"/>
    <property type="match status" value="1"/>
</dbReference>
<dbReference type="FunCoup" id="B3MZ90">
    <property type="interactions" value="1323"/>
</dbReference>
<dbReference type="HOGENOM" id="CLU_060542_0_0_1"/>
<proteinExistence type="inferred from homology"/>
<comment type="similarity">
    <text evidence="1">Belongs to the CRK family.</text>
</comment>
<dbReference type="PANTHER" id="PTHR19969:SF5">
    <property type="entry name" value="CRK-LIKE PROTEIN"/>
    <property type="match status" value="1"/>
</dbReference>
<reference evidence="9 10" key="1">
    <citation type="journal article" date="2007" name="Nature">
        <title>Evolution of genes and genomes on the Drosophila phylogeny.</title>
        <authorList>
            <consortium name="Drosophila 12 Genomes Consortium"/>
            <person name="Clark A.G."/>
            <person name="Eisen M.B."/>
            <person name="Smith D.R."/>
            <person name="Bergman C.M."/>
            <person name="Oliver B."/>
            <person name="Markow T.A."/>
            <person name="Kaufman T.C."/>
            <person name="Kellis M."/>
            <person name="Gelbart W."/>
            <person name="Iyer V.N."/>
            <person name="Pollard D.A."/>
            <person name="Sackton T.B."/>
            <person name="Larracuente A.M."/>
            <person name="Singh N.D."/>
            <person name="Abad J.P."/>
            <person name="Abt D.N."/>
            <person name="Adryan B."/>
            <person name="Aguade M."/>
            <person name="Akashi H."/>
            <person name="Anderson W.W."/>
            <person name="Aquadro C.F."/>
            <person name="Ardell D.H."/>
            <person name="Arguello R."/>
            <person name="Artieri C.G."/>
            <person name="Barbash D.A."/>
            <person name="Barker D."/>
            <person name="Barsanti P."/>
            <person name="Batterham P."/>
            <person name="Batzoglou S."/>
            <person name="Begun D."/>
            <person name="Bhutkar A."/>
            <person name="Blanco E."/>
            <person name="Bosak S.A."/>
            <person name="Bradley R.K."/>
            <person name="Brand A.D."/>
            <person name="Brent M.R."/>
            <person name="Brooks A.N."/>
            <person name="Brown R.H."/>
            <person name="Butlin R.K."/>
            <person name="Caggese C."/>
            <person name="Calvi B.R."/>
            <person name="Bernardo de Carvalho A."/>
            <person name="Caspi A."/>
            <person name="Castrezana S."/>
            <person name="Celniker S.E."/>
            <person name="Chang J.L."/>
            <person name="Chapple C."/>
            <person name="Chatterji S."/>
            <person name="Chinwalla A."/>
            <person name="Civetta A."/>
            <person name="Clifton S.W."/>
            <person name="Comeron J.M."/>
            <person name="Costello J.C."/>
            <person name="Coyne J.A."/>
            <person name="Daub J."/>
            <person name="David R.G."/>
            <person name="Delcher A.L."/>
            <person name="Delehaunty K."/>
            <person name="Do C.B."/>
            <person name="Ebling H."/>
            <person name="Edwards K."/>
            <person name="Eickbush T."/>
            <person name="Evans J.D."/>
            <person name="Filipski A."/>
            <person name="Findeiss S."/>
            <person name="Freyhult E."/>
            <person name="Fulton L."/>
            <person name="Fulton R."/>
            <person name="Garcia A.C."/>
            <person name="Gardiner A."/>
            <person name="Garfield D.A."/>
            <person name="Garvin B.E."/>
            <person name="Gibson G."/>
            <person name="Gilbert D."/>
            <person name="Gnerre S."/>
            <person name="Godfrey J."/>
            <person name="Good R."/>
            <person name="Gotea V."/>
            <person name="Gravely B."/>
            <person name="Greenberg A.J."/>
            <person name="Griffiths-Jones S."/>
            <person name="Gross S."/>
            <person name="Guigo R."/>
            <person name="Gustafson E.A."/>
            <person name="Haerty W."/>
            <person name="Hahn M.W."/>
            <person name="Halligan D.L."/>
            <person name="Halpern A.L."/>
            <person name="Halter G.M."/>
            <person name="Han M.V."/>
            <person name="Heger A."/>
            <person name="Hillier L."/>
            <person name="Hinrichs A.S."/>
            <person name="Holmes I."/>
            <person name="Hoskins R.A."/>
            <person name="Hubisz M.J."/>
            <person name="Hultmark D."/>
            <person name="Huntley M.A."/>
            <person name="Jaffe D.B."/>
            <person name="Jagadeeshan S."/>
            <person name="Jeck W.R."/>
            <person name="Johnson J."/>
            <person name="Jones C.D."/>
            <person name="Jordan W.C."/>
            <person name="Karpen G.H."/>
            <person name="Kataoka E."/>
            <person name="Keightley P.D."/>
            <person name="Kheradpour P."/>
            <person name="Kirkness E.F."/>
            <person name="Koerich L.B."/>
            <person name="Kristiansen K."/>
            <person name="Kudrna D."/>
            <person name="Kulathinal R.J."/>
            <person name="Kumar S."/>
            <person name="Kwok R."/>
            <person name="Lander E."/>
            <person name="Langley C.H."/>
            <person name="Lapoint R."/>
            <person name="Lazzaro B.P."/>
            <person name="Lee S.J."/>
            <person name="Levesque L."/>
            <person name="Li R."/>
            <person name="Lin C.F."/>
            <person name="Lin M.F."/>
            <person name="Lindblad-Toh K."/>
            <person name="Llopart A."/>
            <person name="Long M."/>
            <person name="Low L."/>
            <person name="Lozovsky E."/>
            <person name="Lu J."/>
            <person name="Luo M."/>
            <person name="Machado C.A."/>
            <person name="Makalowski W."/>
            <person name="Marzo M."/>
            <person name="Matsuda M."/>
            <person name="Matzkin L."/>
            <person name="McAllister B."/>
            <person name="McBride C.S."/>
            <person name="McKernan B."/>
            <person name="McKernan K."/>
            <person name="Mendez-Lago M."/>
            <person name="Minx P."/>
            <person name="Mollenhauer M.U."/>
            <person name="Montooth K."/>
            <person name="Mount S.M."/>
            <person name="Mu X."/>
            <person name="Myers E."/>
            <person name="Negre B."/>
            <person name="Newfeld S."/>
            <person name="Nielsen R."/>
            <person name="Noor M.A."/>
            <person name="O'Grady P."/>
            <person name="Pachter L."/>
            <person name="Papaceit M."/>
            <person name="Parisi M.J."/>
            <person name="Parisi M."/>
            <person name="Parts L."/>
            <person name="Pedersen J.S."/>
            <person name="Pesole G."/>
            <person name="Phillippy A.M."/>
            <person name="Ponting C.P."/>
            <person name="Pop M."/>
            <person name="Porcelli D."/>
            <person name="Powell J.R."/>
            <person name="Prohaska S."/>
            <person name="Pruitt K."/>
            <person name="Puig M."/>
            <person name="Quesneville H."/>
            <person name="Ram K.R."/>
            <person name="Rand D."/>
            <person name="Rasmussen M.D."/>
            <person name="Reed L.K."/>
            <person name="Reenan R."/>
            <person name="Reily A."/>
            <person name="Remington K.A."/>
            <person name="Rieger T.T."/>
            <person name="Ritchie M.G."/>
            <person name="Robin C."/>
            <person name="Rogers Y.H."/>
            <person name="Rohde C."/>
            <person name="Rozas J."/>
            <person name="Rubenfield M.J."/>
            <person name="Ruiz A."/>
            <person name="Russo S."/>
            <person name="Salzberg S.L."/>
            <person name="Sanchez-Gracia A."/>
            <person name="Saranga D.J."/>
            <person name="Sato H."/>
            <person name="Schaeffer S.W."/>
            <person name="Schatz M.C."/>
            <person name="Schlenke T."/>
            <person name="Schwartz R."/>
            <person name="Segarra C."/>
            <person name="Singh R.S."/>
            <person name="Sirot L."/>
            <person name="Sirota M."/>
            <person name="Sisneros N.B."/>
            <person name="Smith C.D."/>
            <person name="Smith T.F."/>
            <person name="Spieth J."/>
            <person name="Stage D.E."/>
            <person name="Stark A."/>
            <person name="Stephan W."/>
            <person name="Strausberg R.L."/>
            <person name="Strempel S."/>
            <person name="Sturgill D."/>
            <person name="Sutton G."/>
            <person name="Sutton G.G."/>
            <person name="Tao W."/>
            <person name="Teichmann S."/>
            <person name="Tobari Y.N."/>
            <person name="Tomimura Y."/>
            <person name="Tsolas J.M."/>
            <person name="Valente V.L."/>
            <person name="Venter E."/>
            <person name="Venter J.C."/>
            <person name="Vicario S."/>
            <person name="Vieira F.G."/>
            <person name="Vilella A.J."/>
            <person name="Villasante A."/>
            <person name="Walenz B."/>
            <person name="Wang J."/>
            <person name="Wasserman M."/>
            <person name="Watts T."/>
            <person name="Wilson D."/>
            <person name="Wilson R.K."/>
            <person name="Wing R.A."/>
            <person name="Wolfner M.F."/>
            <person name="Wong A."/>
            <person name="Wong G.K."/>
            <person name="Wu C.I."/>
            <person name="Wu G."/>
            <person name="Yamamoto D."/>
            <person name="Yang H.P."/>
            <person name="Yang S.P."/>
            <person name="Yorke J.A."/>
            <person name="Yoshida K."/>
            <person name="Zdobnov E."/>
            <person name="Zhang P."/>
            <person name="Zhang Y."/>
            <person name="Zimin A.V."/>
            <person name="Baldwin J."/>
            <person name="Abdouelleil A."/>
            <person name="Abdulkadir J."/>
            <person name="Abebe A."/>
            <person name="Abera B."/>
            <person name="Abreu J."/>
            <person name="Acer S.C."/>
            <person name="Aftuck L."/>
            <person name="Alexander A."/>
            <person name="An P."/>
            <person name="Anderson E."/>
            <person name="Anderson S."/>
            <person name="Arachi H."/>
            <person name="Azer M."/>
            <person name="Bachantsang P."/>
            <person name="Barry A."/>
            <person name="Bayul T."/>
            <person name="Berlin A."/>
            <person name="Bessette D."/>
            <person name="Bloom T."/>
            <person name="Blye J."/>
            <person name="Boguslavskiy L."/>
            <person name="Bonnet C."/>
            <person name="Boukhgalter B."/>
            <person name="Bourzgui I."/>
            <person name="Brown A."/>
            <person name="Cahill P."/>
            <person name="Channer S."/>
            <person name="Cheshatsang Y."/>
            <person name="Chuda L."/>
            <person name="Citroen M."/>
            <person name="Collymore A."/>
            <person name="Cooke P."/>
            <person name="Costello M."/>
            <person name="D'Aco K."/>
            <person name="Daza R."/>
            <person name="De Haan G."/>
            <person name="DeGray S."/>
            <person name="DeMaso C."/>
            <person name="Dhargay N."/>
            <person name="Dooley K."/>
            <person name="Dooley E."/>
            <person name="Doricent M."/>
            <person name="Dorje P."/>
            <person name="Dorjee K."/>
            <person name="Dupes A."/>
            <person name="Elong R."/>
            <person name="Falk J."/>
            <person name="Farina A."/>
            <person name="Faro S."/>
            <person name="Ferguson D."/>
            <person name="Fisher S."/>
            <person name="Foley C.D."/>
            <person name="Franke A."/>
            <person name="Friedrich D."/>
            <person name="Gadbois L."/>
            <person name="Gearin G."/>
            <person name="Gearin C.R."/>
            <person name="Giannoukos G."/>
            <person name="Goode T."/>
            <person name="Graham J."/>
            <person name="Grandbois E."/>
            <person name="Grewal S."/>
            <person name="Gyaltsen K."/>
            <person name="Hafez N."/>
            <person name="Hagos B."/>
            <person name="Hall J."/>
            <person name="Henson C."/>
            <person name="Hollinger A."/>
            <person name="Honan T."/>
            <person name="Huard M.D."/>
            <person name="Hughes L."/>
            <person name="Hurhula B."/>
            <person name="Husby M.E."/>
            <person name="Kamat A."/>
            <person name="Kanga B."/>
            <person name="Kashin S."/>
            <person name="Khazanovich D."/>
            <person name="Kisner P."/>
            <person name="Lance K."/>
            <person name="Lara M."/>
            <person name="Lee W."/>
            <person name="Lennon N."/>
            <person name="Letendre F."/>
            <person name="LeVine R."/>
            <person name="Lipovsky A."/>
            <person name="Liu X."/>
            <person name="Liu J."/>
            <person name="Liu S."/>
            <person name="Lokyitsang T."/>
            <person name="Lokyitsang Y."/>
            <person name="Lubonja R."/>
            <person name="Lui A."/>
            <person name="MacDonald P."/>
            <person name="Magnisalis V."/>
            <person name="Maru K."/>
            <person name="Matthews C."/>
            <person name="McCusker W."/>
            <person name="McDonough S."/>
            <person name="Mehta T."/>
            <person name="Meldrim J."/>
            <person name="Meneus L."/>
            <person name="Mihai O."/>
            <person name="Mihalev A."/>
            <person name="Mihova T."/>
            <person name="Mittelman R."/>
            <person name="Mlenga V."/>
            <person name="Montmayeur A."/>
            <person name="Mulrain L."/>
            <person name="Navidi A."/>
            <person name="Naylor J."/>
            <person name="Negash T."/>
            <person name="Nguyen T."/>
            <person name="Nguyen N."/>
            <person name="Nicol R."/>
            <person name="Norbu C."/>
            <person name="Norbu N."/>
            <person name="Novod N."/>
            <person name="O'Neill B."/>
            <person name="Osman S."/>
            <person name="Markiewicz E."/>
            <person name="Oyono O.L."/>
            <person name="Patti C."/>
            <person name="Phunkhang P."/>
            <person name="Pierre F."/>
            <person name="Priest M."/>
            <person name="Raghuraman S."/>
            <person name="Rege F."/>
            <person name="Reyes R."/>
            <person name="Rise C."/>
            <person name="Rogov P."/>
            <person name="Ross K."/>
            <person name="Ryan E."/>
            <person name="Settipalli S."/>
            <person name="Shea T."/>
            <person name="Sherpa N."/>
            <person name="Shi L."/>
            <person name="Shih D."/>
            <person name="Sparrow T."/>
            <person name="Spaulding J."/>
            <person name="Stalker J."/>
            <person name="Stange-Thomann N."/>
            <person name="Stavropoulos S."/>
            <person name="Stone C."/>
            <person name="Strader C."/>
            <person name="Tesfaye S."/>
            <person name="Thomson T."/>
            <person name="Thoulutsang Y."/>
            <person name="Thoulutsang D."/>
            <person name="Topham K."/>
            <person name="Topping I."/>
            <person name="Tsamla T."/>
            <person name="Vassiliev H."/>
            <person name="Vo A."/>
            <person name="Wangchuk T."/>
            <person name="Wangdi T."/>
            <person name="Weiand M."/>
            <person name="Wilkinson J."/>
            <person name="Wilson A."/>
            <person name="Yadav S."/>
            <person name="Young G."/>
            <person name="Yu Q."/>
            <person name="Zembek L."/>
            <person name="Zhong D."/>
            <person name="Zimmer A."/>
            <person name="Zwirko Z."/>
            <person name="Jaffe D.B."/>
            <person name="Alvarez P."/>
            <person name="Brockman W."/>
            <person name="Butler J."/>
            <person name="Chin C."/>
            <person name="Gnerre S."/>
            <person name="Grabherr M."/>
            <person name="Kleber M."/>
            <person name="Mauceli E."/>
            <person name="MacCallum I."/>
        </authorList>
    </citation>
    <scope>NUCLEOTIDE SEQUENCE [LARGE SCALE GENOMIC DNA]</scope>
    <source>
        <strain evidence="10">Tucson 14024-0371.13</strain>
    </source>
</reference>
<dbReference type="InterPro" id="IPR036028">
    <property type="entry name" value="SH3-like_dom_sf"/>
</dbReference>
<dbReference type="PANTHER" id="PTHR19969">
    <property type="entry name" value="SH2-SH3 ADAPTOR PROTEIN-RELATED"/>
    <property type="match status" value="1"/>
</dbReference>
<dbReference type="PRINTS" id="PR00452">
    <property type="entry name" value="SH3DOMAIN"/>
</dbReference>
<dbReference type="CDD" id="cd11758">
    <property type="entry name" value="SH3_CRK_N"/>
    <property type="match status" value="1"/>
</dbReference>
<dbReference type="EMBL" id="CH902633">
    <property type="protein sequence ID" value="EDV33695.2"/>
    <property type="molecule type" value="Genomic_DNA"/>
</dbReference>
<feature type="domain" description="SH3" evidence="8">
    <location>
        <begin position="106"/>
        <end position="166"/>
    </location>
</feature>
<dbReference type="CDD" id="cd09926">
    <property type="entry name" value="SH2_CRK_like"/>
    <property type="match status" value="1"/>
</dbReference>
<dbReference type="InterPro" id="IPR051184">
    <property type="entry name" value="Tyrosine-phos_adapter"/>
</dbReference>
<dbReference type="OrthoDB" id="9204160at2759"/>
<dbReference type="Gene3D" id="3.30.505.10">
    <property type="entry name" value="SH2 domain"/>
    <property type="match status" value="1"/>
</dbReference>
<dbReference type="eggNOG" id="KOG4792">
    <property type="taxonomic scope" value="Eukaryota"/>
</dbReference>
<dbReference type="InterPro" id="IPR000980">
    <property type="entry name" value="SH2"/>
</dbReference>
<evidence type="ECO:0000256" key="4">
    <source>
        <dbReference type="ARBA" id="ARBA00022999"/>
    </source>
</evidence>
<dbReference type="PRINTS" id="PR00401">
    <property type="entry name" value="SH2DOMAIN"/>
</dbReference>
<evidence type="ECO:0000259" key="8">
    <source>
        <dbReference type="PROSITE" id="PS50002"/>
    </source>
</evidence>
<dbReference type="GO" id="GO:0005737">
    <property type="term" value="C:cytoplasm"/>
    <property type="evidence" value="ECO:0007669"/>
    <property type="project" value="TreeGrafter"/>
</dbReference>
<evidence type="ECO:0000256" key="6">
    <source>
        <dbReference type="PROSITE-ProRule" id="PRU00192"/>
    </source>
</evidence>
<dbReference type="GO" id="GO:1902531">
    <property type="term" value="P:regulation of intracellular signal transduction"/>
    <property type="evidence" value="ECO:0007669"/>
    <property type="project" value="UniProtKB-ARBA"/>
</dbReference>
<dbReference type="GO" id="GO:0048468">
    <property type="term" value="P:cell development"/>
    <property type="evidence" value="ECO:0007669"/>
    <property type="project" value="UniProtKB-ARBA"/>
</dbReference>
<protein>
    <recommendedName>
        <fullName evidence="11">Adapter molecule Crk</fullName>
    </recommendedName>
</protein>
<dbReference type="InParanoid" id="B3MZ90"/>
<accession>B3MZ90</accession>
<evidence type="ECO:0000313" key="9">
    <source>
        <dbReference type="EMBL" id="EDV33695.2"/>
    </source>
</evidence>
<feature type="domain" description="SH2" evidence="7">
    <location>
        <begin position="12"/>
        <end position="104"/>
    </location>
</feature>
<dbReference type="KEGG" id="dan:6506057"/>
<dbReference type="InterPro" id="IPR001452">
    <property type="entry name" value="SH3_domain"/>
</dbReference>
<keyword evidence="4 5" id="KW-0727">SH2 domain</keyword>
<evidence type="ECO:0000259" key="7">
    <source>
        <dbReference type="PROSITE" id="PS50001"/>
    </source>
</evidence>
<dbReference type="InterPro" id="IPR035457">
    <property type="entry name" value="CRK_SH3_N"/>
</dbReference>
<keyword evidence="10" id="KW-1185">Reference proteome</keyword>
<name>B3MZ90_DROAN</name>
<evidence type="ECO:0000256" key="1">
    <source>
        <dbReference type="ARBA" id="ARBA00009756"/>
    </source>
</evidence>
<dbReference type="GO" id="GO:0035591">
    <property type="term" value="F:signaling adaptor activity"/>
    <property type="evidence" value="ECO:0007669"/>
    <property type="project" value="TreeGrafter"/>
</dbReference>
<feature type="domain" description="SH3" evidence="8">
    <location>
        <begin position="194"/>
        <end position="255"/>
    </location>
</feature>
<dbReference type="Pfam" id="PF00018">
    <property type="entry name" value="SH3_1"/>
    <property type="match status" value="1"/>
</dbReference>
<dbReference type="SUPFAM" id="SSF55550">
    <property type="entry name" value="SH2 domain"/>
    <property type="match status" value="1"/>
</dbReference>
<dbReference type="Gene3D" id="2.30.30.40">
    <property type="entry name" value="SH3 Domains"/>
    <property type="match status" value="2"/>
</dbReference>
<dbReference type="Pfam" id="PF07653">
    <property type="entry name" value="SH3_2"/>
    <property type="match status" value="1"/>
</dbReference>
<keyword evidence="3" id="KW-0677">Repeat</keyword>
<dbReference type="SMART" id="SM00326">
    <property type="entry name" value="SH3"/>
    <property type="match status" value="2"/>
</dbReference>
<dbReference type="InterPro" id="IPR036860">
    <property type="entry name" value="SH2_dom_sf"/>
</dbReference>
<dbReference type="GO" id="GO:0009653">
    <property type="term" value="P:anatomical structure morphogenesis"/>
    <property type="evidence" value="ECO:0007669"/>
    <property type="project" value="UniProtKB-ARBA"/>
</dbReference>
<dbReference type="InterPro" id="IPR035458">
    <property type="entry name" value="CRK_SH3_C"/>
</dbReference>
<sequence length="278" mass="32026">METFDVTDRSCWYFGSMSRQEATEVLMNERERGVFLVRDSNSIAGDYVLCVREDTKVSNYIINKVQQQDHLVYRIGDQSFDNLPKLLTFYTLHYLDTTPLRRPAPKKVELVKGIFDFLGNDQDDLPFQKGEVLTVVRKDEEHWWTARNSLGQVGQIPVPYIQTVNECNKIVESSKDQSSESFNGVLKKTDLNRTLPAFARVKQSRVPNAYDKTALKLDIGDIIKVTKTNINGQWEGEMNGRKGHFPFTHVEFVDDCDLIDNSKFFNVSLHEERESMGQ</sequence>
<evidence type="ECO:0000256" key="2">
    <source>
        <dbReference type="ARBA" id="ARBA00022443"/>
    </source>
</evidence>
<dbReference type="STRING" id="7217.B3MZ90"/>
<dbReference type="SMR" id="B3MZ90"/>
<evidence type="ECO:0000313" key="10">
    <source>
        <dbReference type="Proteomes" id="UP000007801"/>
    </source>
</evidence>
<dbReference type="PROSITE" id="PS50001">
    <property type="entry name" value="SH2"/>
    <property type="match status" value="1"/>
</dbReference>
<gene>
    <name evidence="9" type="primary">Dana\GF23415</name>
    <name evidence="9" type="synonym">dana_GLEANR_8155</name>
    <name evidence="9" type="ORF">GF23415</name>
</gene>
<dbReference type="AlphaFoldDB" id="B3MZ90"/>
<dbReference type="Proteomes" id="UP000007801">
    <property type="component" value="Unassembled WGS sequence"/>
</dbReference>
<dbReference type="CTD" id="1398"/>
<evidence type="ECO:0000256" key="3">
    <source>
        <dbReference type="ARBA" id="ARBA00022737"/>
    </source>
</evidence>
<organism evidence="9 10">
    <name type="scientific">Drosophila ananassae</name>
    <name type="common">Fruit fly</name>
    <dbReference type="NCBI Taxonomy" id="7217"/>
    <lineage>
        <taxon>Eukaryota</taxon>
        <taxon>Metazoa</taxon>
        <taxon>Ecdysozoa</taxon>
        <taxon>Arthropoda</taxon>
        <taxon>Hexapoda</taxon>
        <taxon>Insecta</taxon>
        <taxon>Pterygota</taxon>
        <taxon>Neoptera</taxon>
        <taxon>Endopterygota</taxon>
        <taxon>Diptera</taxon>
        <taxon>Brachycera</taxon>
        <taxon>Muscomorpha</taxon>
        <taxon>Ephydroidea</taxon>
        <taxon>Drosophilidae</taxon>
        <taxon>Drosophila</taxon>
        <taxon>Sophophora</taxon>
    </lineage>
</organism>
<dbReference type="PROSITE" id="PS50002">
    <property type="entry name" value="SH3"/>
    <property type="match status" value="2"/>
</dbReference>